<dbReference type="EMBL" id="NPHW01007481">
    <property type="protein sequence ID" value="OXV05170.1"/>
    <property type="molecule type" value="Genomic_DNA"/>
</dbReference>
<evidence type="ECO:0000313" key="2">
    <source>
        <dbReference type="Proteomes" id="UP000243515"/>
    </source>
</evidence>
<keyword evidence="2" id="KW-1185">Reference proteome</keyword>
<evidence type="ECO:0000313" key="1">
    <source>
        <dbReference type="EMBL" id="OXV05170.1"/>
    </source>
</evidence>
<protein>
    <recommendedName>
        <fullName evidence="3">ATP-dependent DNA helicase</fullName>
    </recommendedName>
</protein>
<gene>
    <name evidence="1" type="ORF">Egran_07062</name>
</gene>
<sequence>MRLQGGGINAQFAEWLSGLSRDPAMAGPVTLPPYIPRVSTTAQLCEAVFPCAQLANASRDPDFFASRAILAIRNDQLPPLNSMLMDQLP</sequence>
<proteinExistence type="predicted"/>
<dbReference type="AlphaFoldDB" id="A0A232LLY5"/>
<dbReference type="Proteomes" id="UP000243515">
    <property type="component" value="Unassembled WGS sequence"/>
</dbReference>
<feature type="non-terminal residue" evidence="1">
    <location>
        <position position="89"/>
    </location>
</feature>
<organism evidence="1 2">
    <name type="scientific">Elaphomyces granulatus</name>
    <dbReference type="NCBI Taxonomy" id="519963"/>
    <lineage>
        <taxon>Eukaryota</taxon>
        <taxon>Fungi</taxon>
        <taxon>Dikarya</taxon>
        <taxon>Ascomycota</taxon>
        <taxon>Pezizomycotina</taxon>
        <taxon>Eurotiomycetes</taxon>
        <taxon>Eurotiomycetidae</taxon>
        <taxon>Eurotiales</taxon>
        <taxon>Elaphomycetaceae</taxon>
        <taxon>Elaphomyces</taxon>
    </lineage>
</organism>
<evidence type="ECO:0008006" key="3">
    <source>
        <dbReference type="Google" id="ProtNLM"/>
    </source>
</evidence>
<name>A0A232LLY5_9EURO</name>
<reference evidence="1 2" key="1">
    <citation type="journal article" date="2015" name="Environ. Microbiol.">
        <title>Metagenome sequence of Elaphomyces granulatus from sporocarp tissue reveals Ascomycota ectomycorrhizal fingerprints of genome expansion and a Proteobacteria-rich microbiome.</title>
        <authorList>
            <person name="Quandt C.A."/>
            <person name="Kohler A."/>
            <person name="Hesse C.N."/>
            <person name="Sharpton T.J."/>
            <person name="Martin F."/>
            <person name="Spatafora J.W."/>
        </authorList>
    </citation>
    <scope>NUCLEOTIDE SEQUENCE [LARGE SCALE GENOMIC DNA]</scope>
    <source>
        <strain evidence="1 2">OSC145934</strain>
    </source>
</reference>
<accession>A0A232LLY5</accession>
<dbReference type="OrthoDB" id="4360910at2759"/>
<comment type="caution">
    <text evidence="1">The sequence shown here is derived from an EMBL/GenBank/DDBJ whole genome shotgun (WGS) entry which is preliminary data.</text>
</comment>